<feature type="domain" description="Flavodoxin-like" evidence="1">
    <location>
        <begin position="167"/>
        <end position="326"/>
    </location>
</feature>
<gene>
    <name evidence="2" type="ORF">H9729_03955</name>
</gene>
<dbReference type="Proteomes" id="UP000886750">
    <property type="component" value="Unassembled WGS sequence"/>
</dbReference>
<reference evidence="2" key="1">
    <citation type="journal article" date="2021" name="PeerJ">
        <title>Extensive microbial diversity within the chicken gut microbiome revealed by metagenomics and culture.</title>
        <authorList>
            <person name="Gilroy R."/>
            <person name="Ravi A."/>
            <person name="Getino M."/>
            <person name="Pursley I."/>
            <person name="Horton D.L."/>
            <person name="Alikhan N.F."/>
            <person name="Baker D."/>
            <person name="Gharbi K."/>
            <person name="Hall N."/>
            <person name="Watson M."/>
            <person name="Adriaenssens E.M."/>
            <person name="Foster-Nyarko E."/>
            <person name="Jarju S."/>
            <person name="Secka A."/>
            <person name="Antonio M."/>
            <person name="Oren A."/>
            <person name="Chaudhuri R.R."/>
            <person name="La Ragione R."/>
            <person name="Hildebrand F."/>
            <person name="Pallen M.J."/>
        </authorList>
    </citation>
    <scope>NUCLEOTIDE SEQUENCE</scope>
    <source>
        <strain evidence="2">1345</strain>
    </source>
</reference>
<dbReference type="InterPro" id="IPR026906">
    <property type="entry name" value="LRR_5"/>
</dbReference>
<dbReference type="EMBL" id="DXCQ01000028">
    <property type="protein sequence ID" value="HIY96820.1"/>
    <property type="molecule type" value="Genomic_DNA"/>
</dbReference>
<dbReference type="PROSITE" id="PS00201">
    <property type="entry name" value="FLAVODOXIN"/>
    <property type="match status" value="1"/>
</dbReference>
<dbReference type="PANTHER" id="PTHR39201">
    <property type="entry name" value="EXPORTED PROTEIN-RELATED"/>
    <property type="match status" value="1"/>
</dbReference>
<reference evidence="2" key="2">
    <citation type="submission" date="2021-04" db="EMBL/GenBank/DDBJ databases">
        <authorList>
            <person name="Gilroy R."/>
        </authorList>
    </citation>
    <scope>NUCLEOTIDE SEQUENCE</scope>
    <source>
        <strain evidence="2">1345</strain>
    </source>
</reference>
<evidence type="ECO:0000259" key="1">
    <source>
        <dbReference type="PROSITE" id="PS50902"/>
    </source>
</evidence>
<dbReference type="GO" id="GO:0010181">
    <property type="term" value="F:FMN binding"/>
    <property type="evidence" value="ECO:0007669"/>
    <property type="project" value="InterPro"/>
</dbReference>
<dbReference type="InterPro" id="IPR008254">
    <property type="entry name" value="Flavodoxin/NO_synth"/>
</dbReference>
<dbReference type="Gene3D" id="3.80.10.10">
    <property type="entry name" value="Ribonuclease Inhibitor"/>
    <property type="match status" value="1"/>
</dbReference>
<accession>A0A9D1ZVY7</accession>
<name>A0A9D1ZVY7_9FIRM</name>
<dbReference type="SUPFAM" id="SSF52218">
    <property type="entry name" value="Flavoproteins"/>
    <property type="match status" value="1"/>
</dbReference>
<dbReference type="InterPro" id="IPR029039">
    <property type="entry name" value="Flavoprotein-like_sf"/>
</dbReference>
<dbReference type="AlphaFoldDB" id="A0A9D1ZVY7"/>
<dbReference type="PROSITE" id="PS50902">
    <property type="entry name" value="FLAVODOXIN_LIKE"/>
    <property type="match status" value="1"/>
</dbReference>
<dbReference type="InterPro" id="IPR001226">
    <property type="entry name" value="Flavodoxin_CS"/>
</dbReference>
<comment type="caution">
    <text evidence="2">The sequence shown here is derived from an EMBL/GenBank/DDBJ whole genome shotgun (WGS) entry which is preliminary data.</text>
</comment>
<proteinExistence type="predicted"/>
<evidence type="ECO:0000313" key="2">
    <source>
        <dbReference type="EMBL" id="HIY96820.1"/>
    </source>
</evidence>
<dbReference type="GO" id="GO:0009055">
    <property type="term" value="F:electron transfer activity"/>
    <property type="evidence" value="ECO:0007669"/>
    <property type="project" value="InterPro"/>
</dbReference>
<dbReference type="Pfam" id="PF13306">
    <property type="entry name" value="LRR_5"/>
    <property type="match status" value="2"/>
</dbReference>
<dbReference type="GO" id="GO:0016651">
    <property type="term" value="F:oxidoreductase activity, acting on NAD(P)H"/>
    <property type="evidence" value="ECO:0007669"/>
    <property type="project" value="UniProtKB-ARBA"/>
</dbReference>
<dbReference type="PANTHER" id="PTHR39201:SF1">
    <property type="entry name" value="FLAVODOXIN-LIKE DOMAIN-CONTAINING PROTEIN"/>
    <property type="match status" value="1"/>
</dbReference>
<dbReference type="Pfam" id="PF12682">
    <property type="entry name" value="Flavodoxin_4"/>
    <property type="match status" value="1"/>
</dbReference>
<dbReference type="InterPro" id="IPR032675">
    <property type="entry name" value="LRR_dom_sf"/>
</dbReference>
<evidence type="ECO:0000313" key="3">
    <source>
        <dbReference type="Proteomes" id="UP000886750"/>
    </source>
</evidence>
<protein>
    <submittedName>
        <fullName evidence="2">Leucine-rich repeat protein</fullName>
    </submittedName>
</protein>
<dbReference type="Gene3D" id="3.40.50.360">
    <property type="match status" value="1"/>
</dbReference>
<organism evidence="2 3">
    <name type="scientific">Candidatus Borkfalkia excrementigallinarum</name>
    <dbReference type="NCBI Taxonomy" id="2838506"/>
    <lineage>
        <taxon>Bacteria</taxon>
        <taxon>Bacillati</taxon>
        <taxon>Bacillota</taxon>
        <taxon>Clostridia</taxon>
        <taxon>Christensenellales</taxon>
        <taxon>Christensenellaceae</taxon>
        <taxon>Candidatus Borkfalkia</taxon>
    </lineage>
</organism>
<dbReference type="PROSITE" id="PS51257">
    <property type="entry name" value="PROKAR_LIPOPROTEIN"/>
    <property type="match status" value="1"/>
</dbReference>
<sequence>MRVVISASSDLAAIGNNAFSGCSALENFYVPEGMTDLGDNVFNNCGALEEFTVASGNTAYRAENGHLIENETDMLIRAGHNAVVPESVAAIGQAAFRRISGITELYIPVTVHRIENYFIADSTIQTILYQGTEAEWNAIEKSEMWNNGNSEVTVEYSAQMPDDGGEILIVYFSATGNTEGVAEYIAEITGGSLQEIIPEVPYTAADLNYSDSNCRANLEQNDPQARPAIANGIENFAEYETVFIGHPIWWGNAPRIIQTFLESYSFEHKTVYTFSTSGSSSGSGAYSRLRSEYAQINFADNLHLTSSQLSSARSYVQDWLTQIEII</sequence>